<dbReference type="EMBL" id="BAAAZW010000001">
    <property type="protein sequence ID" value="GAA3948834.1"/>
    <property type="molecule type" value="Genomic_DNA"/>
</dbReference>
<evidence type="ECO:0008006" key="4">
    <source>
        <dbReference type="Google" id="ProtNLM"/>
    </source>
</evidence>
<sequence>MGLFGLLCLALAAAVAAFRFTVDPVSDWISRLDTAAISDTVAQTWFAAVLAAVALVAAYWGWRLIRTTIAPRRPEQPLSIAGSGPEGTMSIPLQQVAQAVQEQLSTQTMFRKVAAQALDDRDRRIIRITVDSRPDRTYDQIVAALEPAIDDLRTAFDGSDVHVQVMVHLDARE</sequence>
<name>A0ABP7NJU8_9ACTN</name>
<evidence type="ECO:0000256" key="1">
    <source>
        <dbReference type="SAM" id="Phobius"/>
    </source>
</evidence>
<evidence type="ECO:0000313" key="2">
    <source>
        <dbReference type="EMBL" id="GAA3948834.1"/>
    </source>
</evidence>
<keyword evidence="3" id="KW-1185">Reference proteome</keyword>
<keyword evidence="1" id="KW-0472">Membrane</keyword>
<protein>
    <recommendedName>
        <fullName evidence="4">Alkaline shock response membrane anchor protein AmaP</fullName>
    </recommendedName>
</protein>
<feature type="transmembrane region" description="Helical" evidence="1">
    <location>
        <begin position="43"/>
        <end position="62"/>
    </location>
</feature>
<proteinExistence type="predicted"/>
<keyword evidence="1" id="KW-0812">Transmembrane</keyword>
<evidence type="ECO:0000313" key="3">
    <source>
        <dbReference type="Proteomes" id="UP001418444"/>
    </source>
</evidence>
<keyword evidence="1" id="KW-1133">Transmembrane helix</keyword>
<reference evidence="3" key="1">
    <citation type="journal article" date="2019" name="Int. J. Syst. Evol. Microbiol.">
        <title>The Global Catalogue of Microorganisms (GCM) 10K type strain sequencing project: providing services to taxonomists for standard genome sequencing and annotation.</title>
        <authorList>
            <consortium name="The Broad Institute Genomics Platform"/>
            <consortium name="The Broad Institute Genome Sequencing Center for Infectious Disease"/>
            <person name="Wu L."/>
            <person name="Ma J."/>
        </authorList>
    </citation>
    <scope>NUCLEOTIDE SEQUENCE [LARGE SCALE GENOMIC DNA]</scope>
    <source>
        <strain evidence="3">JCM 16923</strain>
    </source>
</reference>
<dbReference type="Proteomes" id="UP001418444">
    <property type="component" value="Unassembled WGS sequence"/>
</dbReference>
<accession>A0ABP7NJU8</accession>
<comment type="caution">
    <text evidence="2">The sequence shown here is derived from an EMBL/GenBank/DDBJ whole genome shotgun (WGS) entry which is preliminary data.</text>
</comment>
<organism evidence="2 3">
    <name type="scientific">Gordonia caeni</name>
    <dbReference type="NCBI Taxonomy" id="1007097"/>
    <lineage>
        <taxon>Bacteria</taxon>
        <taxon>Bacillati</taxon>
        <taxon>Actinomycetota</taxon>
        <taxon>Actinomycetes</taxon>
        <taxon>Mycobacteriales</taxon>
        <taxon>Gordoniaceae</taxon>
        <taxon>Gordonia</taxon>
    </lineage>
</organism>
<gene>
    <name evidence="2" type="ORF">GCM10022231_02750</name>
</gene>